<proteinExistence type="predicted"/>
<dbReference type="PANTHER" id="PTHR28601:SF1">
    <property type="entry name" value="COILED-COIL DOMAIN-CONTAINING PROTEIN 24"/>
    <property type="match status" value="1"/>
</dbReference>
<dbReference type="EMBL" id="HACG01003220">
    <property type="protein sequence ID" value="CEK50085.1"/>
    <property type="molecule type" value="Transcribed_RNA"/>
</dbReference>
<organism evidence="1">
    <name type="scientific">Arion vulgaris</name>
    <dbReference type="NCBI Taxonomy" id="1028688"/>
    <lineage>
        <taxon>Eukaryota</taxon>
        <taxon>Metazoa</taxon>
        <taxon>Spiralia</taxon>
        <taxon>Lophotrochozoa</taxon>
        <taxon>Mollusca</taxon>
        <taxon>Gastropoda</taxon>
        <taxon>Heterobranchia</taxon>
        <taxon>Euthyneura</taxon>
        <taxon>Panpulmonata</taxon>
        <taxon>Eupulmonata</taxon>
        <taxon>Stylommatophora</taxon>
        <taxon>Helicina</taxon>
        <taxon>Arionoidea</taxon>
        <taxon>Arionidae</taxon>
        <taxon>Arion</taxon>
    </lineage>
</organism>
<dbReference type="PANTHER" id="PTHR28601">
    <property type="entry name" value="COILED-COIL DOMAIN-CONTAINING PROTEIN 24"/>
    <property type="match status" value="1"/>
</dbReference>
<accession>A0A0B6Y3I4</accession>
<dbReference type="AlphaFoldDB" id="A0A0B6Y3I4"/>
<dbReference type="Pfam" id="PF15669">
    <property type="entry name" value="CCDC24"/>
    <property type="match status" value="1"/>
</dbReference>
<feature type="non-terminal residue" evidence="1">
    <location>
        <position position="104"/>
    </location>
</feature>
<gene>
    <name evidence="1" type="primary">ORF9818</name>
</gene>
<name>A0A0B6Y3I4_9EUPU</name>
<dbReference type="InterPro" id="IPR031367">
    <property type="entry name" value="CCDC24"/>
</dbReference>
<protein>
    <submittedName>
        <fullName evidence="1">Uncharacterized protein</fullName>
    </submittedName>
</protein>
<reference evidence="1" key="1">
    <citation type="submission" date="2014-12" db="EMBL/GenBank/DDBJ databases">
        <title>Insight into the proteome of Arion vulgaris.</title>
        <authorList>
            <person name="Aradska J."/>
            <person name="Bulat T."/>
            <person name="Smidak R."/>
            <person name="Sarate P."/>
            <person name="Gangsoo J."/>
            <person name="Sialana F."/>
            <person name="Bilban M."/>
            <person name="Lubec G."/>
        </authorList>
    </citation>
    <scope>NUCLEOTIDE SEQUENCE</scope>
    <source>
        <tissue evidence="1">Skin</tissue>
    </source>
</reference>
<evidence type="ECO:0000313" key="1">
    <source>
        <dbReference type="EMBL" id="CEK50085.1"/>
    </source>
</evidence>
<sequence length="104" mass="11846">MLGVSLVEQSQELHREIETLLEIWRDMRDETAESVSPQSTLPEPPDQRDRLVQEICFFVNSVKEKAQEKGIDPEFLLKKRNSQILVYAAELSTRPGSSKTSISS</sequence>